<evidence type="ECO:0000313" key="8">
    <source>
        <dbReference type="Proteomes" id="UP001358417"/>
    </source>
</evidence>
<reference evidence="7 8" key="1">
    <citation type="submission" date="2023-08" db="EMBL/GenBank/DDBJ databases">
        <title>Black Yeasts Isolated from many extreme environments.</title>
        <authorList>
            <person name="Coleine C."/>
            <person name="Stajich J.E."/>
            <person name="Selbmann L."/>
        </authorList>
    </citation>
    <scope>NUCLEOTIDE SEQUENCE [LARGE SCALE GENOMIC DNA]</scope>
    <source>
        <strain evidence="7 8">CCFEE 5792</strain>
    </source>
</reference>
<dbReference type="PANTHER" id="PTHR31845">
    <property type="entry name" value="FINGER DOMAIN PROTEIN, PUTATIVE-RELATED"/>
    <property type="match status" value="1"/>
</dbReference>
<feature type="coiled-coil region" evidence="6">
    <location>
        <begin position="95"/>
        <end position="122"/>
    </location>
</feature>
<keyword evidence="3" id="KW-0238">DNA-binding</keyword>
<keyword evidence="5" id="KW-0539">Nucleus</keyword>
<dbReference type="AlphaFoldDB" id="A0AAV9N0P8"/>
<comment type="subcellular location">
    <subcellularLocation>
        <location evidence="1">Nucleus</location>
    </subcellularLocation>
</comment>
<dbReference type="Proteomes" id="UP001358417">
    <property type="component" value="Unassembled WGS sequence"/>
</dbReference>
<gene>
    <name evidence="7" type="ORF">LTR84_006674</name>
</gene>
<evidence type="ECO:0000256" key="5">
    <source>
        <dbReference type="ARBA" id="ARBA00023242"/>
    </source>
</evidence>
<proteinExistence type="predicted"/>
<dbReference type="InterPro" id="IPR051089">
    <property type="entry name" value="prtT"/>
</dbReference>
<evidence type="ECO:0000256" key="1">
    <source>
        <dbReference type="ARBA" id="ARBA00004123"/>
    </source>
</evidence>
<protein>
    <recommendedName>
        <fullName evidence="9">Transcription factor domain-containing protein</fullName>
    </recommendedName>
</protein>
<evidence type="ECO:0000256" key="3">
    <source>
        <dbReference type="ARBA" id="ARBA00023125"/>
    </source>
</evidence>
<name>A0AAV9N0P8_9EURO</name>
<evidence type="ECO:0000313" key="7">
    <source>
        <dbReference type="EMBL" id="KAK5047577.1"/>
    </source>
</evidence>
<dbReference type="RefSeq" id="XP_064703121.1">
    <property type="nucleotide sequence ID" value="XM_064850234.1"/>
</dbReference>
<dbReference type="GO" id="GO:0005634">
    <property type="term" value="C:nucleus"/>
    <property type="evidence" value="ECO:0007669"/>
    <property type="project" value="UniProtKB-SubCell"/>
</dbReference>
<dbReference type="PANTHER" id="PTHR31845:SF33">
    <property type="entry name" value="ZN(II)2CYS6 TRANSCRIPTION FACTOR (EUROFUNG)"/>
    <property type="match status" value="1"/>
</dbReference>
<keyword evidence="6" id="KW-0175">Coiled coil</keyword>
<evidence type="ECO:0000256" key="4">
    <source>
        <dbReference type="ARBA" id="ARBA00023163"/>
    </source>
</evidence>
<sequence length="688" mass="77689">MDGSLPSPNTVGKKRIPRVGLVGPRKSSAMANALALGKFEYLGHSDPNPRMSRGNKHKFLIASLRLRPSVNCDIERVALLCRSHGKVCIFLERPSDPSEQKLNAIEKELEQLKARLDSHGAGNDDEPDTVSSTNAHVHLNHLEKTQSRLSQPQTFASPESVPSFRSAYEMPINHSTRSQFEVETRPVPNFVATGVLSLDQARLFFNAFFQGCDRYVPIFDPSHDTFESISNRSSLLFNAILTVGCSVMSDADSHLCNFLQFHLKKLLNLVIVTPEYTSLETVQALLVTACYVSERSLLLAFATRMGLDLNLQDAYPELMTLLVTRERQSQGSETFQYRESEAELMRRSRAWFELLILEQILHVDAGNLRGFRFKGEVRRCRVLLDKPFSTILDLRLLSQVELNSLRARIHDSISNGKIFADGEIMDIVRDAQVDFSIWYQDWQQIMSRSQTAETAVLLFNLEIQKLWSIAMVLCNSVRAMGNDNIASMSSTQQEVLLMAKDALNKHLRIILDQPQHYLSHFRFAMDFVWAKCAFCFLLLLKLTQLLPEDDDTAKRKLLQDGYMLLNELNKVEGGSTSGGRTHTSKMYLQVLHLSIQKYGRALQNEPAEDETGVNAPPKPLSPVNFFWTSGNNLGQRELESFVPEQFVFEWDFPLLTLFSSPSVDEEIFGDILMGPFGGHDPLFSGMIG</sequence>
<dbReference type="GO" id="GO:0008270">
    <property type="term" value="F:zinc ion binding"/>
    <property type="evidence" value="ECO:0007669"/>
    <property type="project" value="InterPro"/>
</dbReference>
<evidence type="ECO:0000256" key="6">
    <source>
        <dbReference type="SAM" id="Coils"/>
    </source>
</evidence>
<keyword evidence="8" id="KW-1185">Reference proteome</keyword>
<dbReference type="GO" id="GO:0000981">
    <property type="term" value="F:DNA-binding transcription factor activity, RNA polymerase II-specific"/>
    <property type="evidence" value="ECO:0007669"/>
    <property type="project" value="TreeGrafter"/>
</dbReference>
<keyword evidence="2" id="KW-0805">Transcription regulation</keyword>
<comment type="caution">
    <text evidence="7">The sequence shown here is derived from an EMBL/GenBank/DDBJ whole genome shotgun (WGS) entry which is preliminary data.</text>
</comment>
<keyword evidence="4" id="KW-0804">Transcription</keyword>
<evidence type="ECO:0000256" key="2">
    <source>
        <dbReference type="ARBA" id="ARBA00023015"/>
    </source>
</evidence>
<dbReference type="GO" id="GO:0000976">
    <property type="term" value="F:transcription cis-regulatory region binding"/>
    <property type="evidence" value="ECO:0007669"/>
    <property type="project" value="TreeGrafter"/>
</dbReference>
<organism evidence="7 8">
    <name type="scientific">Exophiala bonariae</name>
    <dbReference type="NCBI Taxonomy" id="1690606"/>
    <lineage>
        <taxon>Eukaryota</taxon>
        <taxon>Fungi</taxon>
        <taxon>Dikarya</taxon>
        <taxon>Ascomycota</taxon>
        <taxon>Pezizomycotina</taxon>
        <taxon>Eurotiomycetes</taxon>
        <taxon>Chaetothyriomycetidae</taxon>
        <taxon>Chaetothyriales</taxon>
        <taxon>Herpotrichiellaceae</taxon>
        <taxon>Exophiala</taxon>
    </lineage>
</organism>
<dbReference type="CDD" id="cd12148">
    <property type="entry name" value="fungal_TF_MHR"/>
    <property type="match status" value="1"/>
</dbReference>
<accession>A0AAV9N0P8</accession>
<dbReference type="EMBL" id="JAVRRD010000025">
    <property type="protein sequence ID" value="KAK5047577.1"/>
    <property type="molecule type" value="Genomic_DNA"/>
</dbReference>
<evidence type="ECO:0008006" key="9">
    <source>
        <dbReference type="Google" id="ProtNLM"/>
    </source>
</evidence>
<dbReference type="GO" id="GO:0006351">
    <property type="term" value="P:DNA-templated transcription"/>
    <property type="evidence" value="ECO:0007669"/>
    <property type="project" value="InterPro"/>
</dbReference>
<dbReference type="GeneID" id="89974845"/>